<dbReference type="InterPro" id="IPR049941">
    <property type="entry name" value="LPLAT_7/PORCN-like"/>
</dbReference>
<keyword evidence="6" id="KW-0012">Acyltransferase</keyword>
<dbReference type="GO" id="GO:0047184">
    <property type="term" value="F:1-acylglycerophosphocholine O-acyltransferase activity"/>
    <property type="evidence" value="ECO:0007669"/>
    <property type="project" value="TreeGrafter"/>
</dbReference>
<dbReference type="GO" id="GO:0046474">
    <property type="term" value="P:glycerophospholipid biosynthetic process"/>
    <property type="evidence" value="ECO:0007669"/>
    <property type="project" value="TreeGrafter"/>
</dbReference>
<dbReference type="STRING" id="13370.A0A448YJT5"/>
<evidence type="ECO:0000256" key="8">
    <source>
        <dbReference type="SAM" id="Phobius"/>
    </source>
</evidence>
<dbReference type="PANTHER" id="PTHR13906:SF4">
    <property type="entry name" value="LYSOPHOSPHOLIPID ACYLTRANSFERASE 6"/>
    <property type="match status" value="1"/>
</dbReference>
<keyword evidence="4 8" id="KW-1133">Transmembrane helix</keyword>
<feature type="signal peptide" evidence="9">
    <location>
        <begin position="1"/>
        <end position="20"/>
    </location>
</feature>
<organism evidence="10 11">
    <name type="scientific">Brettanomyces naardenensis</name>
    <name type="common">Yeast</name>
    <dbReference type="NCBI Taxonomy" id="13370"/>
    <lineage>
        <taxon>Eukaryota</taxon>
        <taxon>Fungi</taxon>
        <taxon>Dikarya</taxon>
        <taxon>Ascomycota</taxon>
        <taxon>Saccharomycotina</taxon>
        <taxon>Pichiomycetes</taxon>
        <taxon>Pichiales</taxon>
        <taxon>Pichiaceae</taxon>
        <taxon>Brettanomyces</taxon>
    </lineage>
</organism>
<reference evidence="10 11" key="1">
    <citation type="submission" date="2018-12" db="EMBL/GenBank/DDBJ databases">
        <authorList>
            <person name="Tiukova I."/>
            <person name="Dainat J."/>
        </authorList>
    </citation>
    <scope>NUCLEOTIDE SEQUENCE [LARGE SCALE GENOMIC DNA]</scope>
</reference>
<dbReference type="GO" id="GO:0030258">
    <property type="term" value="P:lipid modification"/>
    <property type="evidence" value="ECO:0007669"/>
    <property type="project" value="TreeGrafter"/>
</dbReference>
<sequence length="534" mass="61900">MPWVNFIFLMIFLCFSHLKTQFSRLDPSSADIDVTGAQMVLVMKLTSFAWSYRDGQLYKNDREKFNRELNQFQRSRAIINAPSIISYLGYVFFYASLVTGPSFDYADYERFILTDVFNDVPESKRPGRSHKKRKIPKSGRVALLKVAQGVLWAALMFQLKPYFRMDYVESVKFRNEHSLIYMILYLWGLGFTMRLKYYTAWLVSEAACIVCGLGYNGYDASKNKLYWNRVQNVDTWGFEFGQDVHDCLEAWNMNTNKWLKNHVYLRCCNVDPKTGKPITGVIPTFATFLTSAFWHGTIPGYYMTFVAGAIIQTVGKIFRRNLRPMFITKDGSVVSKWKPVYDVVCWIVTQATFGYITIPFLILDFGRSLRVWSSCYFWVHIGSLVVFFLFDGPYKSQVKRFCQQYFLKATAETKPVLTEIPKETKLAELEKLFGSQTDVREILKTSNESQQSLPTFDNQDELQDQVALPDFDQVQNDLDKISTEFQEWKLEALKGKPAKELTDEEIQSLKKALQGLQSDVNYYLNSLDAAKKEQ</sequence>
<name>A0A448YJT5_BRENA</name>
<dbReference type="FunCoup" id="A0A448YJT5">
    <property type="interactions" value="528"/>
</dbReference>
<keyword evidence="11" id="KW-1185">Reference proteome</keyword>
<evidence type="ECO:0000256" key="7">
    <source>
        <dbReference type="SAM" id="Coils"/>
    </source>
</evidence>
<feature type="chain" id="PRO_5019465906" evidence="9">
    <location>
        <begin position="21"/>
        <end position="534"/>
    </location>
</feature>
<protein>
    <submittedName>
        <fullName evidence="10">DEKNAAC102163</fullName>
    </submittedName>
</protein>
<proteinExistence type="predicted"/>
<dbReference type="AlphaFoldDB" id="A0A448YJT5"/>
<dbReference type="OrthoDB" id="286734at2759"/>
<dbReference type="Proteomes" id="UP000290900">
    <property type="component" value="Unassembled WGS sequence"/>
</dbReference>
<keyword evidence="3 8" id="KW-0812">Transmembrane</keyword>
<dbReference type="GO" id="GO:0005783">
    <property type="term" value="C:endoplasmic reticulum"/>
    <property type="evidence" value="ECO:0007669"/>
    <property type="project" value="TreeGrafter"/>
</dbReference>
<feature type="transmembrane region" description="Helical" evidence="8">
    <location>
        <begin position="369"/>
        <end position="390"/>
    </location>
</feature>
<dbReference type="Pfam" id="PF03062">
    <property type="entry name" value="MBOAT"/>
    <property type="match status" value="1"/>
</dbReference>
<dbReference type="InterPro" id="IPR004299">
    <property type="entry name" value="MBOAT_fam"/>
</dbReference>
<evidence type="ECO:0000256" key="1">
    <source>
        <dbReference type="ARBA" id="ARBA00004141"/>
    </source>
</evidence>
<evidence type="ECO:0000256" key="2">
    <source>
        <dbReference type="ARBA" id="ARBA00022679"/>
    </source>
</evidence>
<accession>A0A448YJT5</accession>
<dbReference type="EMBL" id="CAACVR010000011">
    <property type="protein sequence ID" value="VEU21202.1"/>
    <property type="molecule type" value="Genomic_DNA"/>
</dbReference>
<evidence type="ECO:0000256" key="3">
    <source>
        <dbReference type="ARBA" id="ARBA00022692"/>
    </source>
</evidence>
<keyword evidence="7" id="KW-0175">Coiled coil</keyword>
<evidence type="ECO:0000313" key="10">
    <source>
        <dbReference type="EMBL" id="VEU21202.1"/>
    </source>
</evidence>
<feature type="transmembrane region" description="Helical" evidence="8">
    <location>
        <begin position="339"/>
        <end position="363"/>
    </location>
</feature>
<gene>
    <name evidence="10" type="ORF">BRENAR_LOCUS1937</name>
</gene>
<dbReference type="PANTHER" id="PTHR13906">
    <property type="entry name" value="PORCUPINE"/>
    <property type="match status" value="1"/>
</dbReference>
<feature type="coiled-coil region" evidence="7">
    <location>
        <begin position="471"/>
        <end position="519"/>
    </location>
</feature>
<keyword evidence="2" id="KW-0808">Transferase</keyword>
<dbReference type="InParanoid" id="A0A448YJT5"/>
<feature type="transmembrane region" description="Helical" evidence="8">
    <location>
        <begin position="179"/>
        <end position="197"/>
    </location>
</feature>
<comment type="subcellular location">
    <subcellularLocation>
        <location evidence="1">Membrane</location>
        <topology evidence="1">Multi-pass membrane protein</topology>
    </subcellularLocation>
</comment>
<dbReference type="GO" id="GO:0016020">
    <property type="term" value="C:membrane"/>
    <property type="evidence" value="ECO:0007669"/>
    <property type="project" value="UniProtKB-SubCell"/>
</dbReference>
<evidence type="ECO:0000256" key="5">
    <source>
        <dbReference type="ARBA" id="ARBA00023136"/>
    </source>
</evidence>
<feature type="transmembrane region" description="Helical" evidence="8">
    <location>
        <begin position="141"/>
        <end position="159"/>
    </location>
</feature>
<evidence type="ECO:0000313" key="11">
    <source>
        <dbReference type="Proteomes" id="UP000290900"/>
    </source>
</evidence>
<keyword evidence="5 8" id="KW-0472">Membrane</keyword>
<evidence type="ECO:0000256" key="4">
    <source>
        <dbReference type="ARBA" id="ARBA00022989"/>
    </source>
</evidence>
<evidence type="ECO:0000256" key="9">
    <source>
        <dbReference type="SAM" id="SignalP"/>
    </source>
</evidence>
<keyword evidence="9" id="KW-0732">Signal</keyword>
<dbReference type="GO" id="GO:0003841">
    <property type="term" value="F:1-acylglycerol-3-phosphate O-acyltransferase activity"/>
    <property type="evidence" value="ECO:0007669"/>
    <property type="project" value="TreeGrafter"/>
</dbReference>
<evidence type="ECO:0000256" key="6">
    <source>
        <dbReference type="ARBA" id="ARBA00023315"/>
    </source>
</evidence>
<feature type="transmembrane region" description="Helical" evidence="8">
    <location>
        <begin position="300"/>
        <end position="318"/>
    </location>
</feature>